<dbReference type="Proteomes" id="UP000502327">
    <property type="component" value="Segment"/>
</dbReference>
<dbReference type="RefSeq" id="YP_010071087.1">
    <property type="nucleotide sequence ID" value="NC_054921.1"/>
</dbReference>
<dbReference type="Pfam" id="PF17578">
    <property type="entry name" value="DUF5481"/>
    <property type="match status" value="1"/>
</dbReference>
<proteinExistence type="predicted"/>
<dbReference type="InterPro" id="IPR035146">
    <property type="entry name" value="DUF5481"/>
</dbReference>
<dbReference type="KEGG" id="vg:65059758"/>
<reference evidence="1 2" key="1">
    <citation type="submission" date="2020-03" db="EMBL/GenBank/DDBJ databases">
        <authorList>
            <person name="Wu Y."/>
            <person name="Qu Y."/>
        </authorList>
    </citation>
    <scope>NUCLEOTIDE SEQUENCE [LARGE SCALE GENOMIC DNA]</scope>
</reference>
<dbReference type="EMBL" id="MT179807">
    <property type="protein sequence ID" value="QIW91398.1"/>
    <property type="molecule type" value="Genomic_DNA"/>
</dbReference>
<accession>A0A6H0XAE5</accession>
<evidence type="ECO:0000313" key="2">
    <source>
        <dbReference type="Proteomes" id="UP000502327"/>
    </source>
</evidence>
<dbReference type="GeneID" id="65059758"/>
<protein>
    <submittedName>
        <fullName evidence="1">Putative membrane protein</fullName>
    </submittedName>
</protein>
<name>A0A6H0XAE5_9CAUD</name>
<sequence>MILDLWNSLKIFFTKLFTSLFFRGTIQLSTDTDLENEMKIAILVIALGLTGCVAQGPVVNQSDVGKIVNCSSKFYNPNVKCYKEAPKQTVEQMQANFDEAIRPDESAQAYRNSDVITREEKIESYCAELWANWANNYQWRTGKNAPMEYVVNSYNSCVKNLTK</sequence>
<organism evidence="1 2">
    <name type="scientific">Escherichia phage vB_EcoM_IME537</name>
    <dbReference type="NCBI Taxonomy" id="2724310"/>
    <lineage>
        <taxon>Viruses</taxon>
        <taxon>Duplodnaviria</taxon>
        <taxon>Heunggongvirae</taxon>
        <taxon>Uroviricota</taxon>
        <taxon>Caudoviricetes</taxon>
        <taxon>Pantevenvirales</taxon>
        <taxon>Straboviridae</taxon>
        <taxon>Tevenvirinae</taxon>
        <taxon>Tequatrovirus</taxon>
        <taxon>Tequatrovirus ime537</taxon>
    </lineage>
</organism>
<evidence type="ECO:0000313" key="1">
    <source>
        <dbReference type="EMBL" id="QIW91398.1"/>
    </source>
</evidence>
<keyword evidence="2" id="KW-1185">Reference proteome</keyword>